<dbReference type="Gene3D" id="3.40.50.2000">
    <property type="entry name" value="Glycogen Phosphorylase B"/>
    <property type="match status" value="2"/>
</dbReference>
<dbReference type="InterPro" id="IPR028098">
    <property type="entry name" value="Glyco_trans_4-like_N"/>
</dbReference>
<dbReference type="KEGG" id="mew:MSWAN_1368"/>
<organism evidence="5 6">
    <name type="scientific">Methanobacterium paludis (strain DSM 25820 / JCM 18151 / SWAN1)</name>
    <dbReference type="NCBI Taxonomy" id="868131"/>
    <lineage>
        <taxon>Archaea</taxon>
        <taxon>Methanobacteriati</taxon>
        <taxon>Methanobacteriota</taxon>
        <taxon>Methanomada group</taxon>
        <taxon>Methanobacteria</taxon>
        <taxon>Methanobacteriales</taxon>
        <taxon>Methanobacteriaceae</taxon>
        <taxon>Methanobacterium</taxon>
    </lineage>
</organism>
<feature type="domain" description="Glycosyltransferase subfamily 4-like N-terminal" evidence="4">
    <location>
        <begin position="20"/>
        <end position="190"/>
    </location>
</feature>
<evidence type="ECO:0000256" key="1">
    <source>
        <dbReference type="ARBA" id="ARBA00022676"/>
    </source>
</evidence>
<evidence type="ECO:0000313" key="5">
    <source>
        <dbReference type="EMBL" id="AEG18383.1"/>
    </source>
</evidence>
<sequence length="387" mass="44304">MNILVVQESDWIKRNPHQQHHLMERLSLKGHKVKVIDYPIDWCKGRYKRRNVVENYHKIHAEASVDVISPSILKVPILVYPSLILSHRREIKRQIKEFKPDVIVGFGIINTYFASRTAKKEGIPFIYYWIDVLHRLIPEKGFHALGEHLERATIQNSTEVLTINHKLEEFVKGLGAINTRVIGAGIDLEKFNPDLEGTSIRQQYSITEDDKVLFFMGFLYQFAGLKEVALEFKKDKYKNLKLLIVGDGDAYSDLQNIVEEHDLSGNVILVGHKPYNEIPEFLAASDICILPAYPDEEIMQDIVPIKIYEYMAMGKPVITTRLPGVVKEFGEDNGISYVEKPSDVLVKASDIDVIIEGGKARRFAEDNDWNKITDEFESTLNGVVRIE</sequence>
<feature type="domain" description="Glycosyl transferase family 1" evidence="3">
    <location>
        <begin position="199"/>
        <end position="361"/>
    </location>
</feature>
<protein>
    <submittedName>
        <fullName evidence="5">Glycosyl transferase group 1</fullName>
    </submittedName>
</protein>
<dbReference type="GO" id="GO:0016757">
    <property type="term" value="F:glycosyltransferase activity"/>
    <property type="evidence" value="ECO:0007669"/>
    <property type="project" value="UniProtKB-KW"/>
</dbReference>
<dbReference type="EMBL" id="CP002772">
    <property type="protein sequence ID" value="AEG18383.1"/>
    <property type="molecule type" value="Genomic_DNA"/>
</dbReference>
<proteinExistence type="predicted"/>
<reference evidence="5 6" key="1">
    <citation type="journal article" date="2014" name="Int. J. Syst. Evol. Microbiol.">
        <title>Methanobacterium paludis sp. nov. and a novel strain of Methanobacterium lacus isolated from northern peatlands.</title>
        <authorList>
            <person name="Cadillo-Quiroz H."/>
            <person name="Brauer S.L."/>
            <person name="Goodson N."/>
            <person name="Yavitt J.B."/>
            <person name="Zinder S.H."/>
        </authorList>
    </citation>
    <scope>NUCLEOTIDE SEQUENCE [LARGE SCALE GENOMIC DNA]</scope>
    <source>
        <strain evidence="6">DSM 25820 / JCM 18151 / SWAN1</strain>
    </source>
</reference>
<evidence type="ECO:0000259" key="3">
    <source>
        <dbReference type="Pfam" id="PF00534"/>
    </source>
</evidence>
<dbReference type="Proteomes" id="UP000009231">
    <property type="component" value="Chromosome"/>
</dbReference>
<accession>F6D716</accession>
<dbReference type="OrthoDB" id="132546at2157"/>
<dbReference type="InterPro" id="IPR001296">
    <property type="entry name" value="Glyco_trans_1"/>
</dbReference>
<dbReference type="AlphaFoldDB" id="F6D716"/>
<dbReference type="Pfam" id="PF00534">
    <property type="entry name" value="Glycos_transf_1"/>
    <property type="match status" value="1"/>
</dbReference>
<keyword evidence="6" id="KW-1185">Reference proteome</keyword>
<dbReference type="eggNOG" id="arCOG01409">
    <property type="taxonomic scope" value="Archaea"/>
</dbReference>
<dbReference type="GeneID" id="10668873"/>
<keyword evidence="2 5" id="KW-0808">Transferase</keyword>
<dbReference type="STRING" id="868131.MSWAN_1368"/>
<dbReference type="SUPFAM" id="SSF53756">
    <property type="entry name" value="UDP-Glycosyltransferase/glycogen phosphorylase"/>
    <property type="match status" value="1"/>
</dbReference>
<dbReference type="HOGENOM" id="CLU_705170_0_0_2"/>
<dbReference type="PANTHER" id="PTHR12526">
    <property type="entry name" value="GLYCOSYLTRANSFERASE"/>
    <property type="match status" value="1"/>
</dbReference>
<evidence type="ECO:0000313" key="6">
    <source>
        <dbReference type="Proteomes" id="UP000009231"/>
    </source>
</evidence>
<dbReference type="Pfam" id="PF13439">
    <property type="entry name" value="Glyco_transf_4"/>
    <property type="match status" value="1"/>
</dbReference>
<dbReference type="RefSeq" id="WP_013825884.1">
    <property type="nucleotide sequence ID" value="NC_015574.1"/>
</dbReference>
<evidence type="ECO:0000256" key="2">
    <source>
        <dbReference type="ARBA" id="ARBA00022679"/>
    </source>
</evidence>
<evidence type="ECO:0000259" key="4">
    <source>
        <dbReference type="Pfam" id="PF13439"/>
    </source>
</evidence>
<keyword evidence="1" id="KW-0328">Glycosyltransferase</keyword>
<name>F6D716_METPW</name>
<dbReference type="PANTHER" id="PTHR12526:SF629">
    <property type="entry name" value="TEICHURONIC ACID BIOSYNTHESIS GLYCOSYLTRANSFERASE TUAH-RELATED"/>
    <property type="match status" value="1"/>
</dbReference>
<gene>
    <name evidence="5" type="ordered locus">MSWAN_1368</name>
</gene>